<keyword evidence="3" id="KW-1185">Reference proteome</keyword>
<sequence length="156" mass="16923">MTIFSRALVSRPDGERIARTPFGARTVIHATAAETSGALGMWETFTPPGQGPAPHTHTREIETFRVIRGAYRFQCGDDEFVAGPGTVVVLPPHVRHSWCNISDETGQMFVTVTPGGCEQLFIDIEETGADSPQKIAVIEARLGISNDETEVLSTAR</sequence>
<dbReference type="SUPFAM" id="SSF51182">
    <property type="entry name" value="RmlC-like cupins"/>
    <property type="match status" value="1"/>
</dbReference>
<evidence type="ECO:0000259" key="1">
    <source>
        <dbReference type="Pfam" id="PF07883"/>
    </source>
</evidence>
<protein>
    <submittedName>
        <fullName evidence="2">Cupin domain-containing protein</fullName>
    </submittedName>
</protein>
<dbReference type="InterPro" id="IPR014710">
    <property type="entry name" value="RmlC-like_jellyroll"/>
</dbReference>
<dbReference type="PANTHER" id="PTHR36440:SF1">
    <property type="entry name" value="PUTATIVE (AFU_ORTHOLOGUE AFUA_8G07350)-RELATED"/>
    <property type="match status" value="1"/>
</dbReference>
<dbReference type="EMBL" id="JARFYM010000011">
    <property type="protein sequence ID" value="MDL2400377.1"/>
    <property type="molecule type" value="Genomic_DNA"/>
</dbReference>
<accession>A0ABT7JVK9</accession>
<feature type="domain" description="Cupin type-2" evidence="1">
    <location>
        <begin position="47"/>
        <end position="110"/>
    </location>
</feature>
<dbReference type="InterPro" id="IPR013096">
    <property type="entry name" value="Cupin_2"/>
</dbReference>
<dbReference type="RefSeq" id="WP_285869495.1">
    <property type="nucleotide sequence ID" value="NZ_JARFYM010000011.1"/>
</dbReference>
<dbReference type="InterPro" id="IPR053146">
    <property type="entry name" value="QDO-like"/>
</dbReference>
<name>A0ABT7JVK9_9HYPH</name>
<reference evidence="2" key="1">
    <citation type="submission" date="2023-06" db="EMBL/GenBank/DDBJ databases">
        <title>Phylogenetic Diversity of Rhizobium strains.</title>
        <authorList>
            <person name="Moura F.T."/>
            <person name="Helene L.C.F."/>
            <person name="Hungria M."/>
        </authorList>
    </citation>
    <scope>NUCLEOTIDE SEQUENCE</scope>
    <source>
        <strain evidence="2">CCGE526</strain>
    </source>
</reference>
<evidence type="ECO:0000313" key="3">
    <source>
        <dbReference type="Proteomes" id="UP001172645"/>
    </source>
</evidence>
<comment type="caution">
    <text evidence="2">The sequence shown here is derived from an EMBL/GenBank/DDBJ whole genome shotgun (WGS) entry which is preliminary data.</text>
</comment>
<dbReference type="Proteomes" id="UP001172645">
    <property type="component" value="Unassembled WGS sequence"/>
</dbReference>
<dbReference type="PANTHER" id="PTHR36440">
    <property type="entry name" value="PUTATIVE (AFU_ORTHOLOGUE AFUA_8G07350)-RELATED"/>
    <property type="match status" value="1"/>
</dbReference>
<dbReference type="InterPro" id="IPR011051">
    <property type="entry name" value="RmlC_Cupin_sf"/>
</dbReference>
<dbReference type="Gene3D" id="2.60.120.10">
    <property type="entry name" value="Jelly Rolls"/>
    <property type="match status" value="1"/>
</dbReference>
<proteinExistence type="predicted"/>
<dbReference type="Pfam" id="PF07883">
    <property type="entry name" value="Cupin_2"/>
    <property type="match status" value="1"/>
</dbReference>
<evidence type="ECO:0000313" key="2">
    <source>
        <dbReference type="EMBL" id="MDL2400377.1"/>
    </source>
</evidence>
<organism evidence="2 3">
    <name type="scientific">Rhizobium mayense</name>
    <dbReference type="NCBI Taxonomy" id="1312184"/>
    <lineage>
        <taxon>Bacteria</taxon>
        <taxon>Pseudomonadati</taxon>
        <taxon>Pseudomonadota</taxon>
        <taxon>Alphaproteobacteria</taxon>
        <taxon>Hyphomicrobiales</taxon>
        <taxon>Rhizobiaceae</taxon>
        <taxon>Rhizobium/Agrobacterium group</taxon>
        <taxon>Rhizobium</taxon>
    </lineage>
</organism>
<gene>
    <name evidence="2" type="ORF">PY649_15840</name>
</gene>